<dbReference type="EMBL" id="PDNC01000153">
    <property type="protein sequence ID" value="PGG97103.1"/>
    <property type="molecule type" value="Genomic_DNA"/>
</dbReference>
<reference evidence="7 8" key="1">
    <citation type="submission" date="2017-10" db="EMBL/GenBank/DDBJ databases">
        <title>Comparative genomics in systemic dimorphic fungi from Ajellomycetaceae.</title>
        <authorList>
            <person name="Munoz J.F."/>
            <person name="Mcewen J.G."/>
            <person name="Clay O.K."/>
            <person name="Cuomo C.A."/>
        </authorList>
    </citation>
    <scope>NUCLEOTIDE SEQUENCE [LARGE SCALE GENOMIC DNA]</scope>
    <source>
        <strain evidence="7 8">UAMH130</strain>
    </source>
</reference>
<evidence type="ECO:0000256" key="5">
    <source>
        <dbReference type="SAM" id="SignalP"/>
    </source>
</evidence>
<dbReference type="InterPro" id="IPR016169">
    <property type="entry name" value="FAD-bd_PCMH_sub2"/>
</dbReference>
<keyword evidence="8" id="KW-1185">Reference proteome</keyword>
<evidence type="ECO:0000256" key="2">
    <source>
        <dbReference type="ARBA" id="ARBA00022630"/>
    </source>
</evidence>
<sequence length="497" mass="54340">MIHILSLATALAYYASTSIALSTCEKLSLISNVEIKKQSTMSDAQDQQEYYWSAECGKLKPSCILVPESPEELSIIVKTLGENNETFAVKGGGHNPNRNFASVDGGPLISLKGFNEIKHDEASGTVRVGAGNRWNDVVKVLEPKGVTVTGARMGHVGVGGFIVGGGLSFLSTQTGWAMNNVVEFDVVLANGDIVKATSSENVDLFKVLHGGGNAYGIVTAYTLRTHKIGQVWGGYMMIGGDKTNEVLAATRDFTEYYPDDKASIIASHNIRFGKEPMDIWAIILFYDGEIPPPGIFDKFTDIGPIMNMTNTQKYSELLSAQDAFTINSTIIDIATETCPLPCAANPEVLQSINNHFVTATKENQLVPGLVGTISLQPIPKSLARHAKENGGDLLDLDDSVDRLMMETHYSYTSPSDVPQIERALKSITDGIRKDTLDRIREGTLPDVHLPLFMNDANHAQDYFGRLRPETLEYAKKIRDVYDPQGLFRDRTGGLKMN</sequence>
<evidence type="ECO:0000256" key="1">
    <source>
        <dbReference type="ARBA" id="ARBA00005466"/>
    </source>
</evidence>
<keyword evidence="3" id="KW-0274">FAD</keyword>
<dbReference type="PANTHER" id="PTHR42973">
    <property type="entry name" value="BINDING OXIDOREDUCTASE, PUTATIVE (AFU_ORTHOLOGUE AFUA_1G17690)-RELATED"/>
    <property type="match status" value="1"/>
</dbReference>
<dbReference type="InterPro" id="IPR006094">
    <property type="entry name" value="Oxid_FAD_bind_N"/>
</dbReference>
<name>A0A2B7WC88_9EURO</name>
<dbReference type="STRING" id="2060905.A0A2B7WC88"/>
<dbReference type="InterPro" id="IPR036318">
    <property type="entry name" value="FAD-bd_PCMH-like_sf"/>
</dbReference>
<dbReference type="AlphaFoldDB" id="A0A2B7WC88"/>
<feature type="domain" description="FAD-binding PCMH-type" evidence="6">
    <location>
        <begin position="57"/>
        <end position="228"/>
    </location>
</feature>
<feature type="chain" id="PRO_5011998965" description="FAD-binding PCMH-type domain-containing protein" evidence="5">
    <location>
        <begin position="21"/>
        <end position="497"/>
    </location>
</feature>
<gene>
    <name evidence="7" type="ORF">GX51_07504</name>
</gene>
<dbReference type="Proteomes" id="UP000224080">
    <property type="component" value="Unassembled WGS sequence"/>
</dbReference>
<keyword evidence="4" id="KW-0560">Oxidoreductase</keyword>
<accession>A0A2B7WC88</accession>
<dbReference type="PANTHER" id="PTHR42973:SF13">
    <property type="entry name" value="FAD-BINDING PCMH-TYPE DOMAIN-CONTAINING PROTEIN"/>
    <property type="match status" value="1"/>
</dbReference>
<dbReference type="SUPFAM" id="SSF56176">
    <property type="entry name" value="FAD-binding/transporter-associated domain-like"/>
    <property type="match status" value="1"/>
</dbReference>
<protein>
    <recommendedName>
        <fullName evidence="6">FAD-binding PCMH-type domain-containing protein</fullName>
    </recommendedName>
</protein>
<dbReference type="PROSITE" id="PS51387">
    <property type="entry name" value="FAD_PCMH"/>
    <property type="match status" value="1"/>
</dbReference>
<keyword evidence="2" id="KW-0285">Flavoprotein</keyword>
<dbReference type="OrthoDB" id="2151789at2759"/>
<feature type="signal peptide" evidence="5">
    <location>
        <begin position="1"/>
        <end position="20"/>
    </location>
</feature>
<dbReference type="GO" id="GO:0071949">
    <property type="term" value="F:FAD binding"/>
    <property type="evidence" value="ECO:0007669"/>
    <property type="project" value="InterPro"/>
</dbReference>
<evidence type="ECO:0000256" key="4">
    <source>
        <dbReference type="ARBA" id="ARBA00023002"/>
    </source>
</evidence>
<dbReference type="Gene3D" id="3.30.465.10">
    <property type="match status" value="1"/>
</dbReference>
<dbReference type="Pfam" id="PF01565">
    <property type="entry name" value="FAD_binding_4"/>
    <property type="match status" value="1"/>
</dbReference>
<evidence type="ECO:0000313" key="7">
    <source>
        <dbReference type="EMBL" id="PGG97103.1"/>
    </source>
</evidence>
<dbReference type="GO" id="GO:0016491">
    <property type="term" value="F:oxidoreductase activity"/>
    <property type="evidence" value="ECO:0007669"/>
    <property type="project" value="UniProtKB-KW"/>
</dbReference>
<dbReference type="InterPro" id="IPR016166">
    <property type="entry name" value="FAD-bd_PCMH"/>
</dbReference>
<keyword evidence="5" id="KW-0732">Signal</keyword>
<evidence type="ECO:0000256" key="3">
    <source>
        <dbReference type="ARBA" id="ARBA00022827"/>
    </source>
</evidence>
<evidence type="ECO:0000313" key="8">
    <source>
        <dbReference type="Proteomes" id="UP000224080"/>
    </source>
</evidence>
<evidence type="ECO:0000259" key="6">
    <source>
        <dbReference type="PROSITE" id="PS51387"/>
    </source>
</evidence>
<organism evidence="7 8">
    <name type="scientific">Blastomyces parvus</name>
    <dbReference type="NCBI Taxonomy" id="2060905"/>
    <lineage>
        <taxon>Eukaryota</taxon>
        <taxon>Fungi</taxon>
        <taxon>Dikarya</taxon>
        <taxon>Ascomycota</taxon>
        <taxon>Pezizomycotina</taxon>
        <taxon>Eurotiomycetes</taxon>
        <taxon>Eurotiomycetidae</taxon>
        <taxon>Onygenales</taxon>
        <taxon>Ajellomycetaceae</taxon>
        <taxon>Blastomyces</taxon>
    </lineage>
</organism>
<proteinExistence type="inferred from homology"/>
<dbReference type="InterPro" id="IPR050416">
    <property type="entry name" value="FAD-linked_Oxidoreductase"/>
</dbReference>
<comment type="similarity">
    <text evidence="1">Belongs to the oxygen-dependent FAD-linked oxidoreductase family.</text>
</comment>
<comment type="caution">
    <text evidence="7">The sequence shown here is derived from an EMBL/GenBank/DDBJ whole genome shotgun (WGS) entry which is preliminary data.</text>
</comment>